<evidence type="ECO:0000256" key="2">
    <source>
        <dbReference type="ARBA" id="ARBA00010663"/>
    </source>
</evidence>
<dbReference type="SUPFAM" id="SSF81321">
    <property type="entry name" value="Family A G protein-coupled receptor-like"/>
    <property type="match status" value="1"/>
</dbReference>
<dbReference type="PANTHER" id="PTHR24240">
    <property type="entry name" value="OPSIN"/>
    <property type="match status" value="1"/>
</dbReference>
<dbReference type="OrthoDB" id="9996086at2759"/>
<dbReference type="InterPro" id="IPR017452">
    <property type="entry name" value="GPCR_Rhodpsn_7TM"/>
</dbReference>
<organism evidence="13">
    <name type="scientific">Darwinula stevensoni</name>
    <dbReference type="NCBI Taxonomy" id="69355"/>
    <lineage>
        <taxon>Eukaryota</taxon>
        <taxon>Metazoa</taxon>
        <taxon>Ecdysozoa</taxon>
        <taxon>Arthropoda</taxon>
        <taxon>Crustacea</taxon>
        <taxon>Oligostraca</taxon>
        <taxon>Ostracoda</taxon>
        <taxon>Podocopa</taxon>
        <taxon>Podocopida</taxon>
        <taxon>Darwinulocopina</taxon>
        <taxon>Darwinuloidea</taxon>
        <taxon>Darwinulidae</taxon>
        <taxon>Darwinula</taxon>
    </lineage>
</organism>
<evidence type="ECO:0000256" key="6">
    <source>
        <dbReference type="ARBA" id="ARBA00023136"/>
    </source>
</evidence>
<dbReference type="GO" id="GO:0007601">
    <property type="term" value="P:visual perception"/>
    <property type="evidence" value="ECO:0007669"/>
    <property type="project" value="UniProtKB-KW"/>
</dbReference>
<feature type="transmembrane region" description="Helical" evidence="11">
    <location>
        <begin position="138"/>
        <end position="159"/>
    </location>
</feature>
<evidence type="ECO:0000313" key="13">
    <source>
        <dbReference type="EMBL" id="CAD7248200.1"/>
    </source>
</evidence>
<dbReference type="InterPro" id="IPR050125">
    <property type="entry name" value="GPCR_opsins"/>
</dbReference>
<evidence type="ECO:0000256" key="9">
    <source>
        <dbReference type="ARBA" id="ARBA00023305"/>
    </source>
</evidence>
<feature type="transmembrane region" description="Helical" evidence="11">
    <location>
        <begin position="98"/>
        <end position="118"/>
    </location>
</feature>
<dbReference type="PRINTS" id="PR00237">
    <property type="entry name" value="GPCRRHODOPSN"/>
</dbReference>
<name>A0A7R8XEL6_9CRUS</name>
<dbReference type="InterPro" id="IPR000276">
    <property type="entry name" value="GPCR_Rhodpsn"/>
</dbReference>
<dbReference type="Pfam" id="PF00001">
    <property type="entry name" value="7tm_1"/>
    <property type="match status" value="1"/>
</dbReference>
<evidence type="ECO:0000256" key="8">
    <source>
        <dbReference type="ARBA" id="ARBA00023224"/>
    </source>
</evidence>
<dbReference type="GO" id="GO:0004930">
    <property type="term" value="F:G protein-coupled receptor activity"/>
    <property type="evidence" value="ECO:0007669"/>
    <property type="project" value="UniProtKB-KW"/>
</dbReference>
<gene>
    <name evidence="13" type="ORF">DSTB1V02_LOCUS8020</name>
</gene>
<reference evidence="13" key="1">
    <citation type="submission" date="2020-11" db="EMBL/GenBank/DDBJ databases">
        <authorList>
            <person name="Tran Van P."/>
        </authorList>
    </citation>
    <scope>NUCLEOTIDE SEQUENCE</scope>
</reference>
<keyword evidence="3 11" id="KW-0812">Transmembrane</keyword>
<dbReference type="GO" id="GO:0016020">
    <property type="term" value="C:membrane"/>
    <property type="evidence" value="ECO:0007669"/>
    <property type="project" value="UniProtKB-SubCell"/>
</dbReference>
<dbReference type="EMBL" id="CAJPEV010001740">
    <property type="protein sequence ID" value="CAG0894134.1"/>
    <property type="molecule type" value="Genomic_DNA"/>
</dbReference>
<feature type="compositionally biased region" description="Polar residues" evidence="10">
    <location>
        <begin position="225"/>
        <end position="234"/>
    </location>
</feature>
<evidence type="ECO:0000256" key="1">
    <source>
        <dbReference type="ARBA" id="ARBA00004141"/>
    </source>
</evidence>
<comment type="similarity">
    <text evidence="2">Belongs to the G-protein coupled receptor 1 family.</text>
</comment>
<evidence type="ECO:0000259" key="12">
    <source>
        <dbReference type="PROSITE" id="PS50262"/>
    </source>
</evidence>
<evidence type="ECO:0000256" key="11">
    <source>
        <dbReference type="SAM" id="Phobius"/>
    </source>
</evidence>
<feature type="region of interest" description="Disordered" evidence="10">
    <location>
        <begin position="223"/>
        <end position="250"/>
    </location>
</feature>
<dbReference type="PROSITE" id="PS50262">
    <property type="entry name" value="G_PROTEIN_RECEP_F1_2"/>
    <property type="match status" value="1"/>
</dbReference>
<feature type="compositionally biased region" description="Basic and acidic residues" evidence="10">
    <location>
        <begin position="279"/>
        <end position="296"/>
    </location>
</feature>
<dbReference type="AlphaFoldDB" id="A0A7R8XEL6"/>
<feature type="domain" description="G-protein coupled receptors family 1 profile" evidence="12">
    <location>
        <begin position="1"/>
        <end position="194"/>
    </location>
</feature>
<dbReference type="Gene3D" id="1.20.1070.10">
    <property type="entry name" value="Rhodopsin 7-helix transmembrane proteins"/>
    <property type="match status" value="1"/>
</dbReference>
<keyword evidence="4 11" id="KW-1133">Transmembrane helix</keyword>
<comment type="subcellular location">
    <subcellularLocation>
        <location evidence="1">Membrane</location>
        <topology evidence="1">Multi-pass membrane protein</topology>
    </subcellularLocation>
</comment>
<keyword evidence="5" id="KW-0297">G-protein coupled receptor</keyword>
<dbReference type="Proteomes" id="UP000677054">
    <property type="component" value="Unassembled WGS sequence"/>
</dbReference>
<evidence type="ECO:0000256" key="10">
    <source>
        <dbReference type="SAM" id="MobiDB-lite"/>
    </source>
</evidence>
<evidence type="ECO:0000256" key="7">
    <source>
        <dbReference type="ARBA" id="ARBA00023170"/>
    </source>
</evidence>
<sequence length="465" mass="52705">MTVQAQNPIHDSKYVKVDPVRRKIRGFKVGTLVAIPHACELMVERPLSSPQVCVGIWFYSLALVIPPYMGWSNYVPEAFLASCTWDFYTRTLSNRTHYVFLLFFGFLVPVSIIFWAYLSIVRRFRLVREARKRMEFWVAKIVFVLIVLFLVSCTPYKIFNCIAIFGDIELITPWVSAALEVFAKASVVYNPIVFGISHPAFRYNLKRRLVKILSANMNEDEKEAFQQSSSSDASRLQRGNGRRLSRDSSSANTNRILTRFRDYHREASSGGDDSIVSCLKDKRNPNPNPNHKERTVRFLTPEPQLSDGGSSREIDGKNNRVKVKGSSMDGSNYILLDRKENGEAIIRISKRKRPGERNCTPGVSVKNQLLQMLLSVLQKNEDPAAEKDLEYSSFHLCTDEDRLDRIDPTRGSCDSVGNPVSGRLRVNASRETFGLGPWVSLSVRVSGRVRAMIRIGLIRFGIVGP</sequence>
<evidence type="ECO:0000256" key="4">
    <source>
        <dbReference type="ARBA" id="ARBA00022989"/>
    </source>
</evidence>
<evidence type="ECO:0000256" key="5">
    <source>
        <dbReference type="ARBA" id="ARBA00023040"/>
    </source>
</evidence>
<proteinExistence type="inferred from homology"/>
<feature type="region of interest" description="Disordered" evidence="10">
    <location>
        <begin position="266"/>
        <end position="325"/>
    </location>
</feature>
<protein>
    <recommendedName>
        <fullName evidence="12">G-protein coupled receptors family 1 profile domain-containing protein</fullName>
    </recommendedName>
</protein>
<keyword evidence="14" id="KW-1185">Reference proteome</keyword>
<feature type="transmembrane region" description="Helical" evidence="11">
    <location>
        <begin position="52"/>
        <end position="71"/>
    </location>
</feature>
<accession>A0A7R8XEL6</accession>
<evidence type="ECO:0000256" key="3">
    <source>
        <dbReference type="ARBA" id="ARBA00022692"/>
    </source>
</evidence>
<keyword evidence="7" id="KW-0675">Receptor</keyword>
<evidence type="ECO:0000313" key="14">
    <source>
        <dbReference type="Proteomes" id="UP000677054"/>
    </source>
</evidence>
<dbReference type="EMBL" id="LR901257">
    <property type="protein sequence ID" value="CAD7248200.1"/>
    <property type="molecule type" value="Genomic_DNA"/>
</dbReference>
<keyword evidence="6 11" id="KW-0472">Membrane</keyword>
<keyword evidence="8" id="KW-0807">Transducer</keyword>
<keyword evidence="9" id="KW-0716">Sensory transduction</keyword>
<keyword evidence="9" id="KW-0844">Vision</keyword>